<reference evidence="2" key="1">
    <citation type="journal article" date="2012" name="PLoS ONE">
        <title>Gene sets for utilization of primary and secondary nutrition supplies in the distal gut of endangered iberian lynx.</title>
        <authorList>
            <person name="Alcaide M."/>
            <person name="Messina E."/>
            <person name="Richter M."/>
            <person name="Bargiela R."/>
            <person name="Peplies J."/>
            <person name="Huws S.A."/>
            <person name="Newbold C.J."/>
            <person name="Golyshin P.N."/>
            <person name="Simon M.A."/>
            <person name="Lopez G."/>
            <person name="Yakimov M.M."/>
            <person name="Ferrer M."/>
        </authorList>
    </citation>
    <scope>NUCLEOTIDE SEQUENCE</scope>
</reference>
<accession>J9FPU5</accession>
<protein>
    <submittedName>
        <fullName evidence="2">Uncharacterized protein</fullName>
    </submittedName>
</protein>
<gene>
    <name evidence="2" type="ORF">EVA_15402</name>
</gene>
<organism evidence="2">
    <name type="scientific">gut metagenome</name>
    <dbReference type="NCBI Taxonomy" id="749906"/>
    <lineage>
        <taxon>unclassified sequences</taxon>
        <taxon>metagenomes</taxon>
        <taxon>organismal metagenomes</taxon>
    </lineage>
</organism>
<keyword evidence="1" id="KW-1133">Transmembrane helix</keyword>
<proteinExistence type="predicted"/>
<evidence type="ECO:0000313" key="2">
    <source>
        <dbReference type="EMBL" id="EJW96493.1"/>
    </source>
</evidence>
<evidence type="ECO:0000256" key="1">
    <source>
        <dbReference type="SAM" id="Phobius"/>
    </source>
</evidence>
<keyword evidence="1" id="KW-0472">Membrane</keyword>
<sequence>MCLSTTFFYLFFCKFFRTSVFVFSDALYLIITPFQCQALF</sequence>
<keyword evidence="1" id="KW-0812">Transmembrane</keyword>
<name>J9FPU5_9ZZZZ</name>
<dbReference type="AlphaFoldDB" id="J9FPU5"/>
<comment type="caution">
    <text evidence="2">The sequence shown here is derived from an EMBL/GenBank/DDBJ whole genome shotgun (WGS) entry which is preliminary data.</text>
</comment>
<feature type="transmembrane region" description="Helical" evidence="1">
    <location>
        <begin position="6"/>
        <end position="31"/>
    </location>
</feature>
<dbReference type="EMBL" id="AMCI01005257">
    <property type="protein sequence ID" value="EJW96493.1"/>
    <property type="molecule type" value="Genomic_DNA"/>
</dbReference>